<protein>
    <submittedName>
        <fullName evidence="1">Uncharacterized protein</fullName>
    </submittedName>
</protein>
<sequence length="131" mass="15005">MKNQPVAVTPQITFYAFPAVCLWGCDMKPEVDFIKKNKAAELAKELINGAGINKTIVRHGYQEFDDVSSQIDFWNQHISNCLVGNNKNISFNHEFKTKAEFYCSFLEEVSSILRNQSHLFKEDPISVVEKM</sequence>
<dbReference type="EMBL" id="CP075010">
    <property type="protein sequence ID" value="QVT24590.1"/>
    <property type="molecule type" value="Genomic_DNA"/>
</dbReference>
<reference evidence="1" key="1">
    <citation type="submission" date="2018-07" db="EMBL/GenBank/DDBJ databases">
        <authorList>
            <consortium name="GenomeTrakr network: Whole genome sequencing for foodborne pathogen traceback"/>
        </authorList>
    </citation>
    <scope>NUCLEOTIDE SEQUENCE</scope>
    <source>
        <strain evidence="1">CFSAN024441</strain>
    </source>
</reference>
<accession>A0A8E6U174</accession>
<evidence type="ECO:0000313" key="1">
    <source>
        <dbReference type="EMBL" id="QVT24590.1"/>
    </source>
</evidence>
<proteinExistence type="predicted"/>
<gene>
    <name evidence="1" type="ORF">AT812_07180</name>
</gene>
<name>A0A8E6U174_SALET</name>
<reference evidence="1" key="2">
    <citation type="submission" date="2021-05" db="EMBL/GenBank/DDBJ databases">
        <title>Whole genome PacBio Sequel sequence of Salmonella enterica subsp. enterica.</title>
        <authorList>
            <person name="Hoffmann M."/>
            <person name="Balkey M."/>
            <person name="Luo Y."/>
        </authorList>
    </citation>
    <scope>NUCLEOTIDE SEQUENCE</scope>
    <source>
        <strain evidence="1">CFSAN024441</strain>
    </source>
</reference>
<dbReference type="AlphaFoldDB" id="A0A8E6U174"/>
<organism evidence="1">
    <name type="scientific">Salmonella enterica subsp. enterica serovar Tennessee</name>
    <dbReference type="NCBI Taxonomy" id="143221"/>
    <lineage>
        <taxon>Bacteria</taxon>
        <taxon>Pseudomonadati</taxon>
        <taxon>Pseudomonadota</taxon>
        <taxon>Gammaproteobacteria</taxon>
        <taxon>Enterobacterales</taxon>
        <taxon>Enterobacteriaceae</taxon>
        <taxon>Salmonella</taxon>
    </lineage>
</organism>